<name>H2EA68_9VIRU</name>
<evidence type="ECO:0000313" key="1">
    <source>
        <dbReference type="EMBL" id="AEX61291.1"/>
    </source>
</evidence>
<protein>
    <submittedName>
        <fullName evidence="1">Uncharacterized protein</fullName>
    </submittedName>
</protein>
<dbReference type="EMBL" id="JN885990">
    <property type="protein sequence ID" value="AEX61291.1"/>
    <property type="molecule type" value="Genomic_DNA"/>
</dbReference>
<accession>H2EA68</accession>
<proteinExistence type="predicted"/>
<sequence length="18" mass="2289">MDFNIKINYLIKIKNEYE</sequence>
<reference evidence="1" key="1">
    <citation type="submission" date="2011-10" db="EMBL/GenBank/DDBJ databases">
        <title>Provirophages and transpovirons: unique mobilome of giant viruses.</title>
        <authorList>
            <person name="Desnues C."/>
            <person name="LaScola B."/>
            <person name="Yutin N."/>
            <person name="Fournous G."/>
            <person name="Koonin E."/>
            <person name="Raoult D."/>
        </authorList>
    </citation>
    <scope>NUCLEOTIDE SEQUENCE</scope>
    <source>
        <strain evidence="1">Mv13-c7</strain>
    </source>
</reference>
<gene>
    <name evidence="1" type="ORF">c7_R225</name>
</gene>
<organism evidence="1">
    <name type="scientific">Megavirus courdo7</name>
    <dbReference type="NCBI Taxonomy" id="1128135"/>
    <lineage>
        <taxon>Viruses</taxon>
        <taxon>Varidnaviria</taxon>
        <taxon>Bamfordvirae</taxon>
        <taxon>Nucleocytoviricota</taxon>
        <taxon>Megaviricetes</taxon>
        <taxon>Imitervirales</taxon>
        <taxon>Mimiviridae</taxon>
        <taxon>Megamimivirinae</taxon>
        <taxon>Megavirus</taxon>
    </lineage>
</organism>